<accession>A0A2W5HHT9</accession>
<dbReference type="Proteomes" id="UP000249739">
    <property type="component" value="Unassembled WGS sequence"/>
</dbReference>
<reference evidence="1 2" key="1">
    <citation type="submission" date="2017-08" db="EMBL/GenBank/DDBJ databases">
        <title>Infants hospitalized years apart are colonized by the same room-sourced microbial strains.</title>
        <authorList>
            <person name="Brooks B."/>
            <person name="Olm M.R."/>
            <person name="Firek B.A."/>
            <person name="Baker R."/>
            <person name="Thomas B.C."/>
            <person name="Morowitz M.J."/>
            <person name="Banfield J.F."/>
        </authorList>
    </citation>
    <scope>NUCLEOTIDE SEQUENCE [LARGE SCALE GENOMIC DNA]</scope>
    <source>
        <strain evidence="1">S2_006_000_R2_64</strain>
    </source>
</reference>
<proteinExistence type="predicted"/>
<dbReference type="Pfam" id="PF12915">
    <property type="entry name" value="DUF3833"/>
    <property type="match status" value="1"/>
</dbReference>
<comment type="caution">
    <text evidence="1">The sequence shown here is derived from an EMBL/GenBank/DDBJ whole genome shotgun (WGS) entry which is preliminary data.</text>
</comment>
<name>A0A2W5HHT9_9BACT</name>
<organism evidence="1 2">
    <name type="scientific">Micavibrio aeruginosavorus</name>
    <dbReference type="NCBI Taxonomy" id="349221"/>
    <lineage>
        <taxon>Bacteria</taxon>
        <taxon>Pseudomonadati</taxon>
        <taxon>Bdellovibrionota</taxon>
        <taxon>Bdellovibrionia</taxon>
        <taxon>Bdellovibrionales</taxon>
        <taxon>Pseudobdellovibrionaceae</taxon>
        <taxon>Micavibrio</taxon>
    </lineage>
</organism>
<dbReference type="InterPro" id="IPR024409">
    <property type="entry name" value="DUF3833"/>
</dbReference>
<dbReference type="AlphaFoldDB" id="A0A2W5HHT9"/>
<feature type="non-terminal residue" evidence="1">
    <location>
        <position position="1"/>
    </location>
</feature>
<protein>
    <submittedName>
        <fullName evidence="1">DUF3833 domain-containing protein</fullName>
    </submittedName>
</protein>
<dbReference type="EMBL" id="QFOT01000187">
    <property type="protein sequence ID" value="PZP53289.1"/>
    <property type="molecule type" value="Genomic_DNA"/>
</dbReference>
<evidence type="ECO:0000313" key="1">
    <source>
        <dbReference type="EMBL" id="PZP53289.1"/>
    </source>
</evidence>
<gene>
    <name evidence="1" type="ORF">DI586_11200</name>
</gene>
<evidence type="ECO:0000313" key="2">
    <source>
        <dbReference type="Proteomes" id="UP000249739"/>
    </source>
</evidence>
<sequence length="41" mass="4794">INLSFDDWMYLMTDNLVINRSTMKKFGINVGEITISIQKDK</sequence>